<accession>A0A136J0H8</accession>
<evidence type="ECO:0000256" key="1">
    <source>
        <dbReference type="ARBA" id="ARBA00022723"/>
    </source>
</evidence>
<dbReference type="InParanoid" id="A0A136J0H8"/>
<dbReference type="GO" id="GO:0061630">
    <property type="term" value="F:ubiquitin protein ligase activity"/>
    <property type="evidence" value="ECO:0007669"/>
    <property type="project" value="InterPro"/>
</dbReference>
<dbReference type="EMBL" id="KQ964252">
    <property type="protein sequence ID" value="KXJ90534.1"/>
    <property type="molecule type" value="Genomic_DNA"/>
</dbReference>
<dbReference type="CDD" id="cd16494">
    <property type="entry name" value="RING-CH-C4HC3_ZSWM2"/>
    <property type="match status" value="1"/>
</dbReference>
<dbReference type="InterPro" id="IPR039903">
    <property type="entry name" value="Zswim2"/>
</dbReference>
<evidence type="ECO:0000256" key="3">
    <source>
        <dbReference type="ARBA" id="ARBA00022833"/>
    </source>
</evidence>
<keyword evidence="1" id="KW-0479">Metal-binding</keyword>
<name>A0A136J0H8_9PEZI</name>
<evidence type="ECO:0000256" key="4">
    <source>
        <dbReference type="PROSITE-ProRule" id="PRU00175"/>
    </source>
</evidence>
<dbReference type="PROSITE" id="PS50089">
    <property type="entry name" value="ZF_RING_2"/>
    <property type="match status" value="1"/>
</dbReference>
<evidence type="ECO:0000256" key="5">
    <source>
        <dbReference type="SAM" id="MobiDB-lite"/>
    </source>
</evidence>
<dbReference type="PROSITE" id="PS50096">
    <property type="entry name" value="IQ"/>
    <property type="match status" value="1"/>
</dbReference>
<organism evidence="8 9">
    <name type="scientific">Microdochium bolleyi</name>
    <dbReference type="NCBI Taxonomy" id="196109"/>
    <lineage>
        <taxon>Eukaryota</taxon>
        <taxon>Fungi</taxon>
        <taxon>Dikarya</taxon>
        <taxon>Ascomycota</taxon>
        <taxon>Pezizomycotina</taxon>
        <taxon>Sordariomycetes</taxon>
        <taxon>Xylariomycetidae</taxon>
        <taxon>Xylariales</taxon>
        <taxon>Microdochiaceae</taxon>
        <taxon>Microdochium</taxon>
    </lineage>
</organism>
<evidence type="ECO:0000256" key="2">
    <source>
        <dbReference type="ARBA" id="ARBA00022771"/>
    </source>
</evidence>
<dbReference type="InterPro" id="IPR001841">
    <property type="entry name" value="Znf_RING"/>
</dbReference>
<dbReference type="PANTHER" id="PTHR21540:SF0">
    <property type="entry name" value="PHD FAMILY PROTEIN"/>
    <property type="match status" value="1"/>
</dbReference>
<dbReference type="Gene3D" id="3.30.40.10">
    <property type="entry name" value="Zinc/RING finger domain, C3HC4 (zinc finger)"/>
    <property type="match status" value="1"/>
</dbReference>
<dbReference type="AlphaFoldDB" id="A0A136J0H8"/>
<dbReference type="STRING" id="196109.A0A136J0H8"/>
<reference evidence="9" key="1">
    <citation type="submission" date="2016-02" db="EMBL/GenBank/DDBJ databases">
        <title>Draft genome sequence of Microdochium bolleyi, a fungal endophyte of beachgrass.</title>
        <authorList>
            <consortium name="DOE Joint Genome Institute"/>
            <person name="David A.S."/>
            <person name="May G."/>
            <person name="Haridas S."/>
            <person name="Lim J."/>
            <person name="Wang M."/>
            <person name="Labutti K."/>
            <person name="Lipzen A."/>
            <person name="Barry K."/>
            <person name="Grigoriev I.V."/>
        </authorList>
    </citation>
    <scope>NUCLEOTIDE SEQUENCE [LARGE SCALE GENOMIC DNA]</scope>
    <source>
        <strain evidence="9">J235TASD1</strain>
    </source>
</reference>
<evidence type="ECO:0000313" key="8">
    <source>
        <dbReference type="EMBL" id="KXJ90534.1"/>
    </source>
</evidence>
<keyword evidence="3" id="KW-0862">Zinc</keyword>
<dbReference type="GO" id="GO:0008270">
    <property type="term" value="F:zinc ion binding"/>
    <property type="evidence" value="ECO:0007669"/>
    <property type="project" value="UniProtKB-KW"/>
</dbReference>
<evidence type="ECO:0000313" key="9">
    <source>
        <dbReference type="Proteomes" id="UP000070501"/>
    </source>
</evidence>
<proteinExistence type="predicted"/>
<gene>
    <name evidence="8" type="ORF">Micbo1qcDRAFT_234479</name>
</gene>
<sequence>MAPTSRQSSSRGYTSRSGWQSRSRQINKRKAETPKPAKRQPSFAAAQKSTSPKKGTGSDPKDKRPKRFRAAAPQSFFPIYERALSQRFFVLSRMRRGTTDCPEEDVEITGSTGNIYTVHIRQAPSCTCPHSMKGSQCKHILYVMARVLRARFELVYQLGLLKEELREVMQDAPSIEVSDSDDNGNGDSGKAAAHDKNRKAIEGDCPICFTAFEDGSGGDGEDLVFCRAQCGQNLHRECFEMWARTKRSSARDAVTCPMCRTPWQGDEPVISKIKESGILTGEGYVNVADQLGISPHRDTSTYYTRFRPGYGSW</sequence>
<dbReference type="Proteomes" id="UP000070501">
    <property type="component" value="Unassembled WGS sequence"/>
</dbReference>
<dbReference type="Pfam" id="PF13639">
    <property type="entry name" value="zf-RING_2"/>
    <property type="match status" value="1"/>
</dbReference>
<feature type="region of interest" description="Disordered" evidence="5">
    <location>
        <begin position="1"/>
        <end position="68"/>
    </location>
</feature>
<dbReference type="OrthoDB" id="2122982at2759"/>
<dbReference type="SUPFAM" id="SSF57850">
    <property type="entry name" value="RING/U-box"/>
    <property type="match status" value="1"/>
</dbReference>
<dbReference type="InterPro" id="IPR007527">
    <property type="entry name" value="Znf_SWIM"/>
</dbReference>
<protein>
    <submittedName>
        <fullName evidence="8">Uncharacterized protein</fullName>
    </submittedName>
</protein>
<dbReference type="PROSITE" id="PS50966">
    <property type="entry name" value="ZF_SWIM"/>
    <property type="match status" value="1"/>
</dbReference>
<dbReference type="PANTHER" id="PTHR21540">
    <property type="entry name" value="RING FINGER AND SWIM DOMAIN-CONTAINING PROTEIN 2"/>
    <property type="match status" value="1"/>
</dbReference>
<keyword evidence="2 4" id="KW-0863">Zinc-finger</keyword>
<dbReference type="SMART" id="SM00744">
    <property type="entry name" value="RINGv"/>
    <property type="match status" value="1"/>
</dbReference>
<feature type="domain" description="SWIM-type" evidence="7">
    <location>
        <begin position="116"/>
        <end position="148"/>
    </location>
</feature>
<feature type="region of interest" description="Disordered" evidence="5">
    <location>
        <begin position="175"/>
        <end position="195"/>
    </location>
</feature>
<dbReference type="InterPro" id="IPR013083">
    <property type="entry name" value="Znf_RING/FYVE/PHD"/>
</dbReference>
<evidence type="ECO:0000259" key="7">
    <source>
        <dbReference type="PROSITE" id="PS50966"/>
    </source>
</evidence>
<evidence type="ECO:0000259" key="6">
    <source>
        <dbReference type="PROSITE" id="PS50089"/>
    </source>
</evidence>
<feature type="compositionally biased region" description="Polar residues" evidence="5">
    <location>
        <begin position="1"/>
        <end position="24"/>
    </location>
</feature>
<keyword evidence="9" id="KW-1185">Reference proteome</keyword>
<feature type="domain" description="RING-type" evidence="6">
    <location>
        <begin position="205"/>
        <end position="260"/>
    </location>
</feature>
<dbReference type="InterPro" id="IPR011016">
    <property type="entry name" value="Znf_RING-CH"/>
</dbReference>